<dbReference type="Proteomes" id="UP000036681">
    <property type="component" value="Unplaced"/>
</dbReference>
<proteinExistence type="predicted"/>
<name>A0A0M3HNR2_ASCLU</name>
<evidence type="ECO:0000313" key="1">
    <source>
        <dbReference type="Proteomes" id="UP000036681"/>
    </source>
</evidence>
<keyword evidence="1" id="KW-1185">Reference proteome</keyword>
<evidence type="ECO:0000313" key="2">
    <source>
        <dbReference type="WBParaSite" id="ALUE_0000338401-mRNA-1"/>
    </source>
</evidence>
<accession>A0A0M3HNR2</accession>
<protein>
    <submittedName>
        <fullName evidence="2">Uncharacterized protein</fullName>
    </submittedName>
</protein>
<dbReference type="WBParaSite" id="ALUE_0000338401-mRNA-1">
    <property type="protein sequence ID" value="ALUE_0000338401-mRNA-1"/>
    <property type="gene ID" value="ALUE_0000338401"/>
</dbReference>
<sequence length="54" mass="6073">MHRQLLVELNRCVDSELGCGAVMHIVEEVEFIGIHICCLFDLMTNAIVEDLNSV</sequence>
<organism evidence="1 2">
    <name type="scientific">Ascaris lumbricoides</name>
    <name type="common">Giant roundworm</name>
    <dbReference type="NCBI Taxonomy" id="6252"/>
    <lineage>
        <taxon>Eukaryota</taxon>
        <taxon>Metazoa</taxon>
        <taxon>Ecdysozoa</taxon>
        <taxon>Nematoda</taxon>
        <taxon>Chromadorea</taxon>
        <taxon>Rhabditida</taxon>
        <taxon>Spirurina</taxon>
        <taxon>Ascaridomorpha</taxon>
        <taxon>Ascaridoidea</taxon>
        <taxon>Ascarididae</taxon>
        <taxon>Ascaris</taxon>
    </lineage>
</organism>
<dbReference type="AlphaFoldDB" id="A0A0M3HNR2"/>
<reference evidence="2" key="1">
    <citation type="submission" date="2017-02" db="UniProtKB">
        <authorList>
            <consortium name="WormBaseParasite"/>
        </authorList>
    </citation>
    <scope>IDENTIFICATION</scope>
</reference>